<keyword evidence="5" id="KW-1185">Reference proteome</keyword>
<accession>A0A5N5SUZ2</accession>
<comment type="caution">
    <text evidence="4">The sequence shown here is derived from an EMBL/GenBank/DDBJ whole genome shotgun (WGS) entry which is preliminary data.</text>
</comment>
<dbReference type="OrthoDB" id="6381556at2759"/>
<gene>
    <name evidence="4" type="primary">Fut1_2</name>
    <name evidence="4" type="ORF">Anas_12859</name>
</gene>
<dbReference type="PANTHER" id="PTHR11927:SF9">
    <property type="entry name" value="L-FUCOSYLTRANSFERASE"/>
    <property type="match status" value="1"/>
</dbReference>
<comment type="similarity">
    <text evidence="3">Belongs to the glycosyltransferase 11 family.</text>
</comment>
<proteinExistence type="inferred from homology"/>
<sequence length="276" mass="32505">MFSMFQFYYVEENLSSVICSKFTDLKDKQNWTHSFNNYTNPKQIQNALESKNKNENNCSEPFISVTHAGRLGNKICQFLSLYLFKIDFGIRAVVSSKMYKSLNGIFETVPLPHLPNSCFETSTKSIYKNNFENIYKIFKKYVNIDENILNVTNIAHYTFIDQYPCPMEHLMFYRQKFHSLIKFKNENIKAAKYILENALKARKLDKSGIILVGTHVRRSDFIRHTRKKHLRYPTDEYYTNAFNLFRLKCKNAIFIVVSDDIKWCEKKLSAPDVIIA</sequence>
<evidence type="ECO:0000313" key="5">
    <source>
        <dbReference type="Proteomes" id="UP000326759"/>
    </source>
</evidence>
<dbReference type="PANTHER" id="PTHR11927">
    <property type="entry name" value="GALACTOSIDE 2-L-FUCOSYLTRANSFERASE"/>
    <property type="match status" value="1"/>
</dbReference>
<name>A0A5N5SUZ2_9CRUS</name>
<dbReference type="GO" id="GO:0032580">
    <property type="term" value="C:Golgi cisterna membrane"/>
    <property type="evidence" value="ECO:0007669"/>
    <property type="project" value="UniProtKB-SubCell"/>
</dbReference>
<comment type="pathway">
    <text evidence="3">Protein modification; protein glycosylation.</text>
</comment>
<evidence type="ECO:0000313" key="4">
    <source>
        <dbReference type="EMBL" id="KAB7498031.1"/>
    </source>
</evidence>
<evidence type="ECO:0000256" key="1">
    <source>
        <dbReference type="ARBA" id="ARBA00022676"/>
    </source>
</evidence>
<dbReference type="EC" id="2.4.1.-" evidence="3"/>
<reference evidence="4 5" key="1">
    <citation type="journal article" date="2019" name="PLoS Biol.">
        <title>Sex chromosomes control vertical transmission of feminizing Wolbachia symbionts in an isopod.</title>
        <authorList>
            <person name="Becking T."/>
            <person name="Chebbi M.A."/>
            <person name="Giraud I."/>
            <person name="Moumen B."/>
            <person name="Laverre T."/>
            <person name="Caubet Y."/>
            <person name="Peccoud J."/>
            <person name="Gilbert C."/>
            <person name="Cordaux R."/>
        </authorList>
    </citation>
    <scope>NUCLEOTIDE SEQUENCE [LARGE SCALE GENOMIC DNA]</scope>
    <source>
        <strain evidence="4">ANa2</strain>
        <tissue evidence="4">Whole body excluding digestive tract and cuticle</tissue>
    </source>
</reference>
<evidence type="ECO:0000256" key="3">
    <source>
        <dbReference type="RuleBase" id="RU363129"/>
    </source>
</evidence>
<feature type="non-terminal residue" evidence="4">
    <location>
        <position position="276"/>
    </location>
</feature>
<protein>
    <recommendedName>
        <fullName evidence="3">L-Fucosyltransferase</fullName>
        <ecNumber evidence="3">2.4.1.-</ecNumber>
    </recommendedName>
</protein>
<keyword evidence="2 3" id="KW-0808">Transferase</keyword>
<keyword evidence="3" id="KW-0735">Signal-anchor</keyword>
<dbReference type="AlphaFoldDB" id="A0A5N5SUZ2"/>
<dbReference type="GO" id="GO:0005975">
    <property type="term" value="P:carbohydrate metabolic process"/>
    <property type="evidence" value="ECO:0007669"/>
    <property type="project" value="InterPro"/>
</dbReference>
<dbReference type="GO" id="GO:0008107">
    <property type="term" value="F:galactoside 2-alpha-L-fucosyltransferase activity"/>
    <property type="evidence" value="ECO:0007669"/>
    <property type="project" value="InterPro"/>
</dbReference>
<dbReference type="UniPathway" id="UPA00378"/>
<keyword evidence="3" id="KW-0812">Transmembrane</keyword>
<evidence type="ECO:0000256" key="2">
    <source>
        <dbReference type="ARBA" id="ARBA00022679"/>
    </source>
</evidence>
<dbReference type="Pfam" id="PF01531">
    <property type="entry name" value="Glyco_transf_11"/>
    <property type="match status" value="1"/>
</dbReference>
<keyword evidence="1 3" id="KW-0328">Glycosyltransferase</keyword>
<dbReference type="InterPro" id="IPR002516">
    <property type="entry name" value="Glyco_trans_11"/>
</dbReference>
<keyword evidence="3" id="KW-0325">Glycoprotein</keyword>
<comment type="subcellular location">
    <subcellularLocation>
        <location evidence="3">Golgi apparatus</location>
        <location evidence="3">Golgi stack membrane</location>
        <topology evidence="3">Single-pass type II membrane protein</topology>
    </subcellularLocation>
</comment>
<keyword evidence="3" id="KW-0333">Golgi apparatus</keyword>
<dbReference type="EMBL" id="SEYY01019665">
    <property type="protein sequence ID" value="KAB7498031.1"/>
    <property type="molecule type" value="Genomic_DNA"/>
</dbReference>
<organism evidence="4 5">
    <name type="scientific">Armadillidium nasatum</name>
    <dbReference type="NCBI Taxonomy" id="96803"/>
    <lineage>
        <taxon>Eukaryota</taxon>
        <taxon>Metazoa</taxon>
        <taxon>Ecdysozoa</taxon>
        <taxon>Arthropoda</taxon>
        <taxon>Crustacea</taxon>
        <taxon>Multicrustacea</taxon>
        <taxon>Malacostraca</taxon>
        <taxon>Eumalacostraca</taxon>
        <taxon>Peracarida</taxon>
        <taxon>Isopoda</taxon>
        <taxon>Oniscidea</taxon>
        <taxon>Crinocheta</taxon>
        <taxon>Armadillidiidae</taxon>
        <taxon>Armadillidium</taxon>
    </lineage>
</organism>
<dbReference type="Proteomes" id="UP000326759">
    <property type="component" value="Unassembled WGS sequence"/>
</dbReference>